<proteinExistence type="predicted"/>
<dbReference type="SUPFAM" id="SSF53756">
    <property type="entry name" value="UDP-Glycosyltransferase/glycogen phosphorylase"/>
    <property type="match status" value="1"/>
</dbReference>
<dbReference type="SUPFAM" id="SSF48452">
    <property type="entry name" value="TPR-like"/>
    <property type="match status" value="2"/>
</dbReference>
<dbReference type="Proteomes" id="UP001597135">
    <property type="component" value="Unassembled WGS sequence"/>
</dbReference>
<name>A0ABW3ZFS8_9RHOB</name>
<dbReference type="PROSITE" id="PS50005">
    <property type="entry name" value="TPR"/>
    <property type="match status" value="1"/>
</dbReference>
<organism evidence="2 3">
    <name type="scientific">Litorisediminicola beolgyonensis</name>
    <dbReference type="NCBI Taxonomy" id="1173614"/>
    <lineage>
        <taxon>Bacteria</taxon>
        <taxon>Pseudomonadati</taxon>
        <taxon>Pseudomonadota</taxon>
        <taxon>Alphaproteobacteria</taxon>
        <taxon>Rhodobacterales</taxon>
        <taxon>Paracoccaceae</taxon>
        <taxon>Litorisediminicola</taxon>
    </lineage>
</organism>
<comment type="caution">
    <text evidence="2">The sequence shown here is derived from an EMBL/GenBank/DDBJ whole genome shotgun (WGS) entry which is preliminary data.</text>
</comment>
<keyword evidence="1" id="KW-0802">TPR repeat</keyword>
<reference evidence="3" key="1">
    <citation type="journal article" date="2019" name="Int. J. Syst. Evol. Microbiol.">
        <title>The Global Catalogue of Microorganisms (GCM) 10K type strain sequencing project: providing services to taxonomists for standard genome sequencing and annotation.</title>
        <authorList>
            <consortium name="The Broad Institute Genomics Platform"/>
            <consortium name="The Broad Institute Genome Sequencing Center for Infectious Disease"/>
            <person name="Wu L."/>
            <person name="Ma J."/>
        </authorList>
    </citation>
    <scope>NUCLEOTIDE SEQUENCE [LARGE SCALE GENOMIC DNA]</scope>
    <source>
        <strain evidence="3">CCUG 62953</strain>
    </source>
</reference>
<protein>
    <recommendedName>
        <fullName evidence="4">Tetratricopeptide repeat protein</fullName>
    </recommendedName>
</protein>
<dbReference type="EMBL" id="JBHTMU010000008">
    <property type="protein sequence ID" value="MFD1342050.1"/>
    <property type="molecule type" value="Genomic_DNA"/>
</dbReference>
<evidence type="ECO:0000313" key="2">
    <source>
        <dbReference type="EMBL" id="MFD1342050.1"/>
    </source>
</evidence>
<sequence>MPGDPSPNFTQSSPARLRGPAVRELERAYDALARGDIASAARTAFDFSKDAPTNPHPWIILGGAALTTRKGGEATAFFREAERHGANLPLVHEGLAKAALLDANPVQALRSAETAFSLGSEDAGLLHIFVDLMSIFGRQAQIAEIAGNALRAVADPELCLAAGYALVDADEFRAAVEWFEEAWRLAPETPSTRLAHLAALVLSNDLTAADAFYRAEEAAGRQTDAMVALHMRTLRETGRHDAALRLVDSHPFTDANAFAQAQGVAANIHQDRGDADATETAYREAVLVTGAPGKVAKAFGTFLFREGRFAEGVPFYAQRFDGPTRAMTPETNAAPENLEARERIFLRAEQGVGDQLALLSLLAWTPLDAARQQIFFVAEPRFDALLAGNTAGVSVLSRERFQATVAHVDKRELVYLGDLTRYLDGVETPFAGPEPLIVPDARRVAELRSRYRGYCPGRIFGVAWHSANPLGHLRGIALERLLAEIPKGALVINLQYGQHDAEIEAARATRPDLRFITDESVDQMTDLAGFAAQLAAIDTVLSIDNTTVHMCGALKHPDTHVLIPAGSECMWYWGRAGDTDRFYGCLKLHRHASPQDWTASLASLRAAL</sequence>
<evidence type="ECO:0000256" key="1">
    <source>
        <dbReference type="PROSITE-ProRule" id="PRU00339"/>
    </source>
</evidence>
<feature type="repeat" description="TPR" evidence="1">
    <location>
        <begin position="156"/>
        <end position="189"/>
    </location>
</feature>
<dbReference type="Gene3D" id="1.25.40.10">
    <property type="entry name" value="Tetratricopeptide repeat domain"/>
    <property type="match status" value="1"/>
</dbReference>
<dbReference type="InterPro" id="IPR019734">
    <property type="entry name" value="TPR_rpt"/>
</dbReference>
<gene>
    <name evidence="2" type="ORF">ACFQ4E_06440</name>
</gene>
<keyword evidence="3" id="KW-1185">Reference proteome</keyword>
<dbReference type="RefSeq" id="WP_386802115.1">
    <property type="nucleotide sequence ID" value="NZ_JBHTMU010000008.1"/>
</dbReference>
<accession>A0ABW3ZFS8</accession>
<evidence type="ECO:0008006" key="4">
    <source>
        <dbReference type="Google" id="ProtNLM"/>
    </source>
</evidence>
<dbReference type="InterPro" id="IPR011990">
    <property type="entry name" value="TPR-like_helical_dom_sf"/>
</dbReference>
<evidence type="ECO:0000313" key="3">
    <source>
        <dbReference type="Proteomes" id="UP001597135"/>
    </source>
</evidence>